<keyword evidence="1" id="KW-0175">Coiled coil</keyword>
<sequence length="176" mass="20066">MKKSPLRQLVKAEERIAYEQGLLQLLRSDRSRFIDELDATHKRAREEGCRIARAIYNSDLQQSDELIKTYKQQLLDQAKKHQKHIDELKAINEEQARQFIPMLGVSDFHDGLLVNNWHTAWKWVSTWAFGLIAYVSVAGIPPEVLALVPEASQSKVTAALALLGFVGRFINQSRGK</sequence>
<evidence type="ECO:0000256" key="1">
    <source>
        <dbReference type="SAM" id="Coils"/>
    </source>
</evidence>
<feature type="coiled-coil region" evidence="1">
    <location>
        <begin position="71"/>
        <end position="98"/>
    </location>
</feature>
<dbReference type="Pfam" id="PF25612">
    <property type="entry name" value="DUF7940"/>
    <property type="match status" value="1"/>
</dbReference>
<dbReference type="InterPro" id="IPR057700">
    <property type="entry name" value="DUF7940"/>
</dbReference>
<proteinExistence type="predicted"/>
<evidence type="ECO:0000313" key="2">
    <source>
        <dbReference type="EMBL" id="ENX02671.1"/>
    </source>
</evidence>
<dbReference type="STRING" id="1217705.F900_01117"/>
<reference evidence="2 3" key="1">
    <citation type="submission" date="2013-02" db="EMBL/GenBank/DDBJ databases">
        <title>The Genome Sequence of Acinetobacter sp. ANC 3862.</title>
        <authorList>
            <consortium name="The Broad Institute Genome Sequencing Platform"/>
            <consortium name="The Broad Institute Genome Sequencing Center for Infectious Disease"/>
            <person name="Cerqueira G."/>
            <person name="Feldgarden M."/>
            <person name="Courvalin P."/>
            <person name="Perichon B."/>
            <person name="Grillot-Courvalin C."/>
            <person name="Clermont D."/>
            <person name="Rocha E."/>
            <person name="Yoon E.-J."/>
            <person name="Nemec A."/>
            <person name="Walker B."/>
            <person name="Young S.K."/>
            <person name="Zeng Q."/>
            <person name="Gargeya S."/>
            <person name="Fitzgerald M."/>
            <person name="Haas B."/>
            <person name="Abouelleil A."/>
            <person name="Alvarado L."/>
            <person name="Arachchi H.M."/>
            <person name="Berlin A.M."/>
            <person name="Chapman S.B."/>
            <person name="Dewar J."/>
            <person name="Goldberg J."/>
            <person name="Griggs A."/>
            <person name="Gujja S."/>
            <person name="Hansen M."/>
            <person name="Howarth C."/>
            <person name="Imamovic A."/>
            <person name="Larimer J."/>
            <person name="McCowan C."/>
            <person name="Murphy C."/>
            <person name="Neiman D."/>
            <person name="Pearson M."/>
            <person name="Priest M."/>
            <person name="Roberts A."/>
            <person name="Saif S."/>
            <person name="Shea T."/>
            <person name="Sisk P."/>
            <person name="Sykes S."/>
            <person name="Wortman J."/>
            <person name="Nusbaum C."/>
            <person name="Birren B."/>
        </authorList>
    </citation>
    <scope>NUCLEOTIDE SEQUENCE [LARGE SCALE GENOMIC DNA]</scope>
    <source>
        <strain evidence="2 3">ANC 3862</strain>
    </source>
</reference>
<organism evidence="2 3">
    <name type="scientific">Acinetobacter modestus</name>
    <dbReference type="NCBI Taxonomy" id="1776740"/>
    <lineage>
        <taxon>Bacteria</taxon>
        <taxon>Pseudomonadati</taxon>
        <taxon>Pseudomonadota</taxon>
        <taxon>Gammaproteobacteria</taxon>
        <taxon>Moraxellales</taxon>
        <taxon>Moraxellaceae</taxon>
        <taxon>Acinetobacter</taxon>
    </lineage>
</organism>
<dbReference type="EMBL" id="APRP01000014">
    <property type="protein sequence ID" value="ENX02671.1"/>
    <property type="molecule type" value="Genomic_DNA"/>
</dbReference>
<protein>
    <submittedName>
        <fullName evidence="2">Uncharacterized protein</fullName>
    </submittedName>
</protein>
<gene>
    <name evidence="2" type="ORF">F900_01117</name>
</gene>
<comment type="caution">
    <text evidence="2">The sequence shown here is derived from an EMBL/GenBank/DDBJ whole genome shotgun (WGS) entry which is preliminary data.</text>
</comment>
<dbReference type="PATRIC" id="fig|1217705.3.peg.1072"/>
<name>N9NAJ3_9GAMM</name>
<dbReference type="AlphaFoldDB" id="N9NAJ3"/>
<accession>N9NAJ3</accession>
<dbReference type="HOGENOM" id="CLU_127479_0_0_6"/>
<dbReference type="eggNOG" id="ENOG502ZK01">
    <property type="taxonomic scope" value="Bacteria"/>
</dbReference>
<evidence type="ECO:0000313" key="3">
    <source>
        <dbReference type="Proteomes" id="UP000013248"/>
    </source>
</evidence>
<dbReference type="RefSeq" id="WP_005215726.1">
    <property type="nucleotide sequence ID" value="NZ_KB850089.1"/>
</dbReference>
<dbReference type="Proteomes" id="UP000013248">
    <property type="component" value="Unassembled WGS sequence"/>
</dbReference>